<keyword evidence="4 6" id="KW-0732">Signal</keyword>
<dbReference type="PANTHER" id="PTHR35892:SF2">
    <property type="entry name" value="OUTER MEMBRANE PROTEIN PAGN"/>
    <property type="match status" value="1"/>
</dbReference>
<dbReference type="GO" id="GO:0009279">
    <property type="term" value="C:cell outer membrane"/>
    <property type="evidence" value="ECO:0007669"/>
    <property type="project" value="UniProtKB-SubCell"/>
</dbReference>
<dbReference type="PRINTS" id="PR00316">
    <property type="entry name" value="ENTEROVIROMP"/>
</dbReference>
<dbReference type="PROSITE" id="PS00694">
    <property type="entry name" value="ENT_VIR_OMP_1"/>
    <property type="match status" value="1"/>
</dbReference>
<dbReference type="SUPFAM" id="SSF56925">
    <property type="entry name" value="OMPA-like"/>
    <property type="match status" value="1"/>
</dbReference>
<feature type="domain" description="Outer membrane protein beta-barrel" evidence="7">
    <location>
        <begin position="8"/>
        <end position="184"/>
    </location>
</feature>
<accession>A0A0F7LTM9</accession>
<evidence type="ECO:0000256" key="6">
    <source>
        <dbReference type="SAM" id="SignalP"/>
    </source>
</evidence>
<evidence type="ECO:0000256" key="2">
    <source>
        <dbReference type="ARBA" id="ARBA00022452"/>
    </source>
</evidence>
<feature type="signal peptide" evidence="6">
    <location>
        <begin position="1"/>
        <end position="20"/>
    </location>
</feature>
<keyword evidence="9" id="KW-1185">Reference proteome</keyword>
<dbReference type="Pfam" id="PF13505">
    <property type="entry name" value="OMP_b-brl"/>
    <property type="match status" value="1"/>
</dbReference>
<comment type="subcellular location">
    <subcellularLocation>
        <location evidence="1">Cell outer membrane</location>
        <topology evidence="1">Multi-pass membrane protein</topology>
    </subcellularLocation>
</comment>
<evidence type="ECO:0000313" key="8">
    <source>
        <dbReference type="EMBL" id="AKH65132.1"/>
    </source>
</evidence>
<dbReference type="InterPro" id="IPR000758">
    <property type="entry name" value="Enterovir_OMP"/>
</dbReference>
<evidence type="ECO:0000259" key="7">
    <source>
        <dbReference type="Pfam" id="PF13505"/>
    </source>
</evidence>
<dbReference type="Proteomes" id="UP000034866">
    <property type="component" value="Chromosome"/>
</dbReference>
<dbReference type="InterPro" id="IPR051723">
    <property type="entry name" value="Bact_OM_Invasion-Related"/>
</dbReference>
<evidence type="ECO:0000313" key="9">
    <source>
        <dbReference type="Proteomes" id="UP000034866"/>
    </source>
</evidence>
<dbReference type="RefSeq" id="WP_046976124.1">
    <property type="nucleotide sequence ID" value="NZ_CAWQPG010000308.1"/>
</dbReference>
<keyword evidence="3" id="KW-0812">Transmembrane</keyword>
<dbReference type="STRING" id="230089.VY86_19040"/>
<evidence type="ECO:0000256" key="3">
    <source>
        <dbReference type="ARBA" id="ARBA00022692"/>
    </source>
</evidence>
<dbReference type="AlphaFoldDB" id="A0A0F7LTM9"/>
<dbReference type="KEGG" id="ptt:VY86_19040"/>
<evidence type="ECO:0000256" key="4">
    <source>
        <dbReference type="ARBA" id="ARBA00022729"/>
    </source>
</evidence>
<evidence type="ECO:0000256" key="5">
    <source>
        <dbReference type="ARBA" id="ARBA00023136"/>
    </source>
</evidence>
<reference evidence="9" key="2">
    <citation type="submission" date="2015-03" db="EMBL/GenBank/DDBJ databases">
        <title>Genome sequence of Azospirillum thiophilum strain DSM 21654T.</title>
        <authorList>
            <person name="Kwak Y."/>
            <person name="Shin J.-H."/>
        </authorList>
    </citation>
    <scope>NUCLEOTIDE SEQUENCE [LARGE SCALE GENOMIC DNA]</scope>
    <source>
        <strain evidence="9">DSM 15199</strain>
    </source>
</reference>
<name>A0A0F7LTM9_9GAMM</name>
<sequence length="184" mass="19945">MKRALVASVVAVGLSVFAFAANASGESTISGGYAQSHTKFDDKDAESLFGGNSKGFNLKYRYELDSNFGVIGSFTYTHLNSDAHVGGIKVAKLDLDYYSLMAGPTYRFNEYVSVYGMVGAAHGKVKVSDFITPQSGSESKTSVGYGLGLQFNPMPNWTIDTSYEYSKLDELKIGTWVVGVGYRF</sequence>
<dbReference type="InterPro" id="IPR011250">
    <property type="entry name" value="OMP/PagP_B-barrel"/>
</dbReference>
<keyword evidence="5" id="KW-0472">Membrane</keyword>
<dbReference type="InterPro" id="IPR027385">
    <property type="entry name" value="Beta-barrel_OMP"/>
</dbReference>
<dbReference type="EMBL" id="CP011104">
    <property type="protein sequence ID" value="AKH65132.1"/>
    <property type="molecule type" value="Genomic_DNA"/>
</dbReference>
<dbReference type="PATRIC" id="fig|230089.6.peg.4290"/>
<dbReference type="GO" id="GO:0044384">
    <property type="term" value="C:host outer membrane"/>
    <property type="evidence" value="ECO:0007669"/>
    <property type="project" value="InterPro"/>
</dbReference>
<protein>
    <submittedName>
        <fullName evidence="8">Attachment protein</fullName>
    </submittedName>
</protein>
<gene>
    <name evidence="8" type="ORF">VY86_19040</name>
</gene>
<dbReference type="PANTHER" id="PTHR35892">
    <property type="entry name" value="OUTER MEMBRANE PROTEIN PAGN-RELATED"/>
    <property type="match status" value="1"/>
</dbReference>
<dbReference type="OrthoDB" id="5873117at2"/>
<feature type="chain" id="PRO_5002518489" evidence="6">
    <location>
        <begin position="21"/>
        <end position="184"/>
    </location>
</feature>
<dbReference type="Gene3D" id="2.40.160.20">
    <property type="match status" value="1"/>
</dbReference>
<dbReference type="PROSITE" id="PS00695">
    <property type="entry name" value="ENT_VIR_OMP_2"/>
    <property type="match status" value="1"/>
</dbReference>
<evidence type="ECO:0000256" key="1">
    <source>
        <dbReference type="ARBA" id="ARBA00004571"/>
    </source>
</evidence>
<reference evidence="8 9" key="1">
    <citation type="journal article" date="2015" name="J. Biotechnol.">
        <title>Complete genome sequence of Photorhabdus temperata subsp. thracensis 39-8(T), an entomopathogenic bacterium for the improved commercial bioinsecticide.</title>
        <authorList>
            <person name="Kwak Y."/>
            <person name="Shin J.H."/>
        </authorList>
    </citation>
    <scope>NUCLEOTIDE SEQUENCE [LARGE SCALE GENOMIC DNA]</scope>
    <source>
        <strain evidence="8 9">DSM 15199</strain>
    </source>
</reference>
<proteinExistence type="predicted"/>
<organism evidence="8 9">
    <name type="scientific">Photorhabdus thracensis</name>
    <dbReference type="NCBI Taxonomy" id="230089"/>
    <lineage>
        <taxon>Bacteria</taxon>
        <taxon>Pseudomonadati</taxon>
        <taxon>Pseudomonadota</taxon>
        <taxon>Gammaproteobacteria</taxon>
        <taxon>Enterobacterales</taxon>
        <taxon>Morganellaceae</taxon>
        <taxon>Photorhabdus</taxon>
    </lineage>
</organism>
<keyword evidence="2" id="KW-1134">Transmembrane beta strand</keyword>